<dbReference type="SUPFAM" id="SSF46689">
    <property type="entry name" value="Homeodomain-like"/>
    <property type="match status" value="2"/>
</dbReference>
<feature type="domain" description="HTH araC/xylS-type" evidence="5">
    <location>
        <begin position="322"/>
        <end position="420"/>
    </location>
</feature>
<dbReference type="PANTHER" id="PTHR43280">
    <property type="entry name" value="ARAC-FAMILY TRANSCRIPTIONAL REGULATOR"/>
    <property type="match status" value="1"/>
</dbReference>
<dbReference type="InterPro" id="IPR018060">
    <property type="entry name" value="HTH_AraC"/>
</dbReference>
<dbReference type="SUPFAM" id="SSF51215">
    <property type="entry name" value="Regulatory protein AraC"/>
    <property type="match status" value="1"/>
</dbReference>
<evidence type="ECO:0000259" key="5">
    <source>
        <dbReference type="PROSITE" id="PS01124"/>
    </source>
</evidence>
<dbReference type="SMART" id="SM00342">
    <property type="entry name" value="HTH_ARAC"/>
    <property type="match status" value="2"/>
</dbReference>
<dbReference type="GO" id="GO:0043565">
    <property type="term" value="F:sequence-specific DNA binding"/>
    <property type="evidence" value="ECO:0007669"/>
    <property type="project" value="InterPro"/>
</dbReference>
<organism evidence="6 7">
    <name type="scientific">Murimonas intestini</name>
    <dbReference type="NCBI Taxonomy" id="1337051"/>
    <lineage>
        <taxon>Bacteria</taxon>
        <taxon>Bacillati</taxon>
        <taxon>Bacillota</taxon>
        <taxon>Clostridia</taxon>
        <taxon>Lachnospirales</taxon>
        <taxon>Lachnospiraceae</taxon>
        <taxon>Murimonas</taxon>
    </lineage>
</organism>
<keyword evidence="7" id="KW-1185">Reference proteome</keyword>
<name>A0AB73T667_9FIRM</name>
<comment type="caution">
    <text evidence="6">The sequence shown here is derived from an EMBL/GenBank/DDBJ whole genome shotgun (WGS) entry which is preliminary data.</text>
</comment>
<dbReference type="InterPro" id="IPR037923">
    <property type="entry name" value="HTH-like"/>
</dbReference>
<dbReference type="PROSITE" id="PS01124">
    <property type="entry name" value="HTH_ARAC_FAMILY_2"/>
    <property type="match status" value="2"/>
</dbReference>
<dbReference type="AlphaFoldDB" id="A0AB73T667"/>
<protein>
    <submittedName>
        <fullName evidence="6">AraC-like DNA-binding protein</fullName>
    </submittedName>
</protein>
<dbReference type="InterPro" id="IPR014710">
    <property type="entry name" value="RmlC-like_jellyroll"/>
</dbReference>
<accession>A0AB73T667</accession>
<feature type="region of interest" description="Disordered" evidence="4">
    <location>
        <begin position="1"/>
        <end position="25"/>
    </location>
</feature>
<dbReference type="Gene3D" id="1.10.10.60">
    <property type="entry name" value="Homeodomain-like"/>
    <property type="match status" value="3"/>
</dbReference>
<evidence type="ECO:0000256" key="1">
    <source>
        <dbReference type="ARBA" id="ARBA00023015"/>
    </source>
</evidence>
<dbReference type="GO" id="GO:0003700">
    <property type="term" value="F:DNA-binding transcription factor activity"/>
    <property type="evidence" value="ECO:0007669"/>
    <property type="project" value="InterPro"/>
</dbReference>
<evidence type="ECO:0000256" key="2">
    <source>
        <dbReference type="ARBA" id="ARBA00023125"/>
    </source>
</evidence>
<keyword evidence="2" id="KW-0238">DNA-binding</keyword>
<gene>
    <name evidence="6" type="ORF">C7383_104282</name>
</gene>
<dbReference type="EMBL" id="QGGY01000004">
    <property type="protein sequence ID" value="PWJ76834.1"/>
    <property type="molecule type" value="Genomic_DNA"/>
</dbReference>
<dbReference type="Pfam" id="PF12833">
    <property type="entry name" value="HTH_18"/>
    <property type="match status" value="2"/>
</dbReference>
<evidence type="ECO:0000313" key="6">
    <source>
        <dbReference type="EMBL" id="PWJ76834.1"/>
    </source>
</evidence>
<feature type="domain" description="HTH araC/xylS-type" evidence="5">
    <location>
        <begin position="207"/>
        <end position="305"/>
    </location>
</feature>
<proteinExistence type="predicted"/>
<evidence type="ECO:0000313" key="7">
    <source>
        <dbReference type="Proteomes" id="UP000245412"/>
    </source>
</evidence>
<keyword evidence="3" id="KW-0804">Transcription</keyword>
<evidence type="ECO:0000256" key="4">
    <source>
        <dbReference type="SAM" id="MobiDB-lite"/>
    </source>
</evidence>
<dbReference type="InterPro" id="IPR018062">
    <property type="entry name" value="HTH_AraC-typ_CS"/>
</dbReference>
<evidence type="ECO:0000256" key="3">
    <source>
        <dbReference type="ARBA" id="ARBA00023163"/>
    </source>
</evidence>
<dbReference type="PANTHER" id="PTHR43280:SF2">
    <property type="entry name" value="HTH-TYPE TRANSCRIPTIONAL REGULATOR EXSA"/>
    <property type="match status" value="1"/>
</dbReference>
<sequence length="427" mass="48689">MHTGFAQDGTLLEREGGTAQGGDGLKKQDKWYTASEYYQLGKSRLDMAARRESITRNVPLHQHEGVEQIFIISGRGSITVNGLTYGIEGGSFINLNPYHFYSIKVDEEMRLYSLSGSLALPVTSTLHGFVNENISDFLYEGAPVVLCTGSRAQKVRTAFEEILREYEEKELGYESISCYKFMELEELFKRYSLMDACESPQMPSAEWKAVGTIMLTTHQNLSLEEMARDYGMEPQELNQKLRIATGYSFRQLIHLSRMFNVCSLLEFEDLSIAFIAKLFCYSSMNTFYREFKKYTGLTPEEYRNEGRGHARHPGAAYQSIALELLAYVHSNYRDKLTGAMAARDFHISVSLLQKIIKSHFKCSFSELVAEVRVRYASVMLCATQMPVCDIAVLTGFENISTFNRAFKEYMKETAGEYRRSMQEQDSP</sequence>
<dbReference type="InterPro" id="IPR009057">
    <property type="entry name" value="Homeodomain-like_sf"/>
</dbReference>
<dbReference type="PROSITE" id="PS00041">
    <property type="entry name" value="HTH_ARAC_FAMILY_1"/>
    <property type="match status" value="1"/>
</dbReference>
<keyword evidence="1" id="KW-0805">Transcription regulation</keyword>
<reference evidence="6 7" key="1">
    <citation type="submission" date="2018-05" db="EMBL/GenBank/DDBJ databases">
        <authorList>
            <person name="Goeker M."/>
            <person name="Huntemann M."/>
            <person name="Clum A."/>
            <person name="Pillay M."/>
            <person name="Palaniappan K."/>
            <person name="Varghese N."/>
            <person name="Mikhailova N."/>
            <person name="Stamatis D."/>
            <person name="Reddy T."/>
            <person name="Daum C."/>
            <person name="Shapiro N."/>
            <person name="Ivanova N."/>
            <person name="Kyrpides N."/>
            <person name="Woyke T."/>
        </authorList>
    </citation>
    <scope>NUCLEOTIDE SEQUENCE [LARGE SCALE GENOMIC DNA]</scope>
    <source>
        <strain evidence="6 7">DSM 26524</strain>
    </source>
</reference>
<dbReference type="Proteomes" id="UP000245412">
    <property type="component" value="Unassembled WGS sequence"/>
</dbReference>
<dbReference type="Gene3D" id="2.60.120.10">
    <property type="entry name" value="Jelly Rolls"/>
    <property type="match status" value="1"/>
</dbReference>